<evidence type="ECO:0000313" key="3">
    <source>
        <dbReference type="Proteomes" id="UP000235388"/>
    </source>
</evidence>
<evidence type="ECO:0000256" key="1">
    <source>
        <dbReference type="SAM" id="MobiDB-lite"/>
    </source>
</evidence>
<dbReference type="AlphaFoldDB" id="A0A2N5SNR7"/>
<comment type="caution">
    <text evidence="2">The sequence shown here is derived from an EMBL/GenBank/DDBJ whole genome shotgun (WGS) entry which is preliminary data.</text>
</comment>
<keyword evidence="3" id="KW-1185">Reference proteome</keyword>
<protein>
    <submittedName>
        <fullName evidence="2">Uncharacterized protein</fullName>
    </submittedName>
</protein>
<evidence type="ECO:0000313" key="2">
    <source>
        <dbReference type="EMBL" id="PLW14883.1"/>
    </source>
</evidence>
<dbReference type="Proteomes" id="UP000235388">
    <property type="component" value="Unassembled WGS sequence"/>
</dbReference>
<feature type="region of interest" description="Disordered" evidence="1">
    <location>
        <begin position="1"/>
        <end position="34"/>
    </location>
</feature>
<name>A0A2N5SNR7_9BASI</name>
<dbReference type="EMBL" id="PGCJ01000910">
    <property type="protein sequence ID" value="PLW14883.1"/>
    <property type="molecule type" value="Genomic_DNA"/>
</dbReference>
<proteinExistence type="predicted"/>
<sequence length="93" mass="10118">MSTGRAVMLDRWSPVRKDQPGTGRTQSFGRTGPRLMPAVWGSFEANLEKNQQTPKLTLNGACNNYKPAGGRGAKRDCPPPHSCIYSSAIQVQS</sequence>
<organism evidence="2 3">
    <name type="scientific">Puccinia coronata f. sp. avenae</name>
    <dbReference type="NCBI Taxonomy" id="200324"/>
    <lineage>
        <taxon>Eukaryota</taxon>
        <taxon>Fungi</taxon>
        <taxon>Dikarya</taxon>
        <taxon>Basidiomycota</taxon>
        <taxon>Pucciniomycotina</taxon>
        <taxon>Pucciniomycetes</taxon>
        <taxon>Pucciniales</taxon>
        <taxon>Pucciniaceae</taxon>
        <taxon>Puccinia</taxon>
    </lineage>
</organism>
<accession>A0A2N5SNR7</accession>
<gene>
    <name evidence="2" type="ORF">PCANC_16907</name>
</gene>
<reference evidence="2 3" key="1">
    <citation type="submission" date="2017-11" db="EMBL/GenBank/DDBJ databases">
        <title>De novo assembly and phasing of dikaryotic genomes from two isolates of Puccinia coronata f. sp. avenae, the causal agent of oat crown rust.</title>
        <authorList>
            <person name="Miller M.E."/>
            <person name="Zhang Y."/>
            <person name="Omidvar V."/>
            <person name="Sperschneider J."/>
            <person name="Schwessinger B."/>
            <person name="Raley C."/>
            <person name="Palmer J.M."/>
            <person name="Garnica D."/>
            <person name="Upadhyaya N."/>
            <person name="Rathjen J."/>
            <person name="Taylor J.M."/>
            <person name="Park R.F."/>
            <person name="Dodds P.N."/>
            <person name="Hirsch C.D."/>
            <person name="Kianian S.F."/>
            <person name="Figueroa M."/>
        </authorList>
    </citation>
    <scope>NUCLEOTIDE SEQUENCE [LARGE SCALE GENOMIC DNA]</scope>
    <source>
        <strain evidence="2">12NC29</strain>
    </source>
</reference>